<dbReference type="HOGENOM" id="CLU_2072433_0_0_1"/>
<evidence type="ECO:0000313" key="2">
    <source>
        <dbReference type="Proteomes" id="UP000054549"/>
    </source>
</evidence>
<evidence type="ECO:0000313" key="1">
    <source>
        <dbReference type="EMBL" id="KIL59334.1"/>
    </source>
</evidence>
<dbReference type="OrthoDB" id="3232221at2759"/>
<proteinExistence type="predicted"/>
<dbReference type="AlphaFoldDB" id="A0A0C2SYV6"/>
<sequence length="133" mass="14611">MAIPLFNALQNIHAISAKLAATNGALTITLFSISEDIPDMNLDNTRDAIGLQFASLVHNLTTIKTTDPIAKAYPDIHYNLKDLIARRNWLIREYETTAPTKWSEIADSVYNVIPTIKNGIIAALEAQGYPSGD</sequence>
<organism evidence="1 2">
    <name type="scientific">Amanita muscaria (strain Koide BX008)</name>
    <dbReference type="NCBI Taxonomy" id="946122"/>
    <lineage>
        <taxon>Eukaryota</taxon>
        <taxon>Fungi</taxon>
        <taxon>Dikarya</taxon>
        <taxon>Basidiomycota</taxon>
        <taxon>Agaricomycotina</taxon>
        <taxon>Agaricomycetes</taxon>
        <taxon>Agaricomycetidae</taxon>
        <taxon>Agaricales</taxon>
        <taxon>Pluteineae</taxon>
        <taxon>Amanitaceae</taxon>
        <taxon>Amanita</taxon>
    </lineage>
</organism>
<reference evidence="1 2" key="1">
    <citation type="submission" date="2014-04" db="EMBL/GenBank/DDBJ databases">
        <title>Evolutionary Origins and Diversification of the Mycorrhizal Mutualists.</title>
        <authorList>
            <consortium name="DOE Joint Genome Institute"/>
            <consortium name="Mycorrhizal Genomics Consortium"/>
            <person name="Kohler A."/>
            <person name="Kuo A."/>
            <person name="Nagy L.G."/>
            <person name="Floudas D."/>
            <person name="Copeland A."/>
            <person name="Barry K.W."/>
            <person name="Cichocki N."/>
            <person name="Veneault-Fourrey C."/>
            <person name="LaButti K."/>
            <person name="Lindquist E.A."/>
            <person name="Lipzen A."/>
            <person name="Lundell T."/>
            <person name="Morin E."/>
            <person name="Murat C."/>
            <person name="Riley R."/>
            <person name="Ohm R."/>
            <person name="Sun H."/>
            <person name="Tunlid A."/>
            <person name="Henrissat B."/>
            <person name="Grigoriev I.V."/>
            <person name="Hibbett D.S."/>
            <person name="Martin F."/>
        </authorList>
    </citation>
    <scope>NUCLEOTIDE SEQUENCE [LARGE SCALE GENOMIC DNA]</scope>
    <source>
        <strain evidence="1 2">Koide BX008</strain>
    </source>
</reference>
<dbReference type="EMBL" id="KN818317">
    <property type="protein sequence ID" value="KIL59334.1"/>
    <property type="molecule type" value="Genomic_DNA"/>
</dbReference>
<protein>
    <submittedName>
        <fullName evidence="1">Uncharacterized protein</fullName>
    </submittedName>
</protein>
<accession>A0A0C2SYV6</accession>
<dbReference type="Proteomes" id="UP000054549">
    <property type="component" value="Unassembled WGS sequence"/>
</dbReference>
<name>A0A0C2SYV6_AMAMK</name>
<gene>
    <name evidence="1" type="ORF">M378DRAFT_131599</name>
</gene>
<keyword evidence="2" id="KW-1185">Reference proteome</keyword>
<dbReference type="InParanoid" id="A0A0C2SYV6"/>